<dbReference type="Proteomes" id="UP000190105">
    <property type="component" value="Unassembled WGS sequence"/>
</dbReference>
<keyword evidence="4" id="KW-0479">Metal-binding</keyword>
<evidence type="ECO:0000256" key="8">
    <source>
        <dbReference type="ARBA" id="ARBA00030119"/>
    </source>
</evidence>
<dbReference type="GO" id="GO:0002058">
    <property type="term" value="F:uracil binding"/>
    <property type="evidence" value="ECO:0007669"/>
    <property type="project" value="TreeGrafter"/>
</dbReference>
<comment type="similarity">
    <text evidence="3">Belongs to the dihydropyrimidine dehydrogenase family.</text>
</comment>
<keyword evidence="17" id="KW-1185">Reference proteome</keyword>
<dbReference type="InterPro" id="IPR017896">
    <property type="entry name" value="4Fe4S_Fe-S-bd"/>
</dbReference>
<dbReference type="PANTHER" id="PTHR43073">
    <property type="entry name" value="DIHYDROPYRIMIDINE DEHYDROGENASE [NADP(+)]"/>
    <property type="match status" value="1"/>
</dbReference>
<evidence type="ECO:0000256" key="2">
    <source>
        <dbReference type="ARBA" id="ARBA00004725"/>
    </source>
</evidence>
<dbReference type="GO" id="GO:0044205">
    <property type="term" value="P:'de novo' UMP biosynthetic process"/>
    <property type="evidence" value="ECO:0007669"/>
    <property type="project" value="UniProtKB-UniPathway"/>
</dbReference>
<dbReference type="InterPro" id="IPR017900">
    <property type="entry name" value="4Fe4S_Fe_S_CS"/>
</dbReference>
<dbReference type="InterPro" id="IPR013785">
    <property type="entry name" value="Aldolase_TIM"/>
</dbReference>
<dbReference type="PROSITE" id="PS00912">
    <property type="entry name" value="DHODEHASE_2"/>
    <property type="match status" value="1"/>
</dbReference>
<dbReference type="GO" id="GO:0006210">
    <property type="term" value="P:thymine catabolic process"/>
    <property type="evidence" value="ECO:0007669"/>
    <property type="project" value="TreeGrafter"/>
</dbReference>
<gene>
    <name evidence="16" type="ORF">SAMN05443428_12620</name>
</gene>
<proteinExistence type="inferred from homology"/>
<dbReference type="SUPFAM" id="SSF51395">
    <property type="entry name" value="FMN-linked oxidoreductases"/>
    <property type="match status" value="1"/>
</dbReference>
<evidence type="ECO:0000256" key="14">
    <source>
        <dbReference type="ARBA" id="ARBA00049728"/>
    </source>
</evidence>
<comment type="cofactor">
    <cofactor evidence="1">
        <name>FMN</name>
        <dbReference type="ChEBI" id="CHEBI:58210"/>
    </cofactor>
</comment>
<keyword evidence="7" id="KW-0411">Iron-sulfur</keyword>
<organism evidence="16 17">
    <name type="scientific">Caloramator quimbayensis</name>
    <dbReference type="NCBI Taxonomy" id="1147123"/>
    <lineage>
        <taxon>Bacteria</taxon>
        <taxon>Bacillati</taxon>
        <taxon>Bacillota</taxon>
        <taxon>Clostridia</taxon>
        <taxon>Eubacteriales</taxon>
        <taxon>Clostridiaceae</taxon>
        <taxon>Caloramator</taxon>
    </lineage>
</organism>
<accession>A0A1T4Y8Y3</accession>
<evidence type="ECO:0000313" key="17">
    <source>
        <dbReference type="Proteomes" id="UP000190105"/>
    </source>
</evidence>
<dbReference type="PANTHER" id="PTHR43073:SF2">
    <property type="entry name" value="DIHYDROPYRIMIDINE DEHYDROGENASE [NADP(+)]"/>
    <property type="match status" value="1"/>
</dbReference>
<keyword evidence="5" id="KW-0560">Oxidoreductase</keyword>
<dbReference type="PROSITE" id="PS00198">
    <property type="entry name" value="4FE4S_FER_1"/>
    <property type="match status" value="2"/>
</dbReference>
<keyword evidence="6" id="KW-0408">Iron</keyword>
<evidence type="ECO:0000313" key="16">
    <source>
        <dbReference type="EMBL" id="SKA97741.1"/>
    </source>
</evidence>
<protein>
    <recommendedName>
        <fullName evidence="14">dihydrouracil dehydrogenase (NAD(+))</fullName>
        <ecNumber evidence="14">1.3.1.1</ecNumber>
    </recommendedName>
    <alternativeName>
        <fullName evidence="9">Dihydrothymine dehydrogenase</fullName>
    </alternativeName>
    <alternativeName>
        <fullName evidence="8">Dihydrouracil dehydrogenase</fullName>
    </alternativeName>
</protein>
<dbReference type="GO" id="GO:0006212">
    <property type="term" value="P:uracil catabolic process"/>
    <property type="evidence" value="ECO:0007669"/>
    <property type="project" value="TreeGrafter"/>
</dbReference>
<comment type="catalytic activity">
    <reaction evidence="10">
        <text>5,6-dihydrothymine + NAD(+) = thymine + NADH + H(+)</text>
        <dbReference type="Rhea" id="RHEA:28791"/>
        <dbReference type="ChEBI" id="CHEBI:15378"/>
        <dbReference type="ChEBI" id="CHEBI:17821"/>
        <dbReference type="ChEBI" id="CHEBI:27468"/>
        <dbReference type="ChEBI" id="CHEBI:57540"/>
        <dbReference type="ChEBI" id="CHEBI:57945"/>
        <dbReference type="EC" id="1.3.1.1"/>
    </reaction>
</comment>
<dbReference type="Gene3D" id="2.30.26.10">
    <property type="entry name" value="Dihydroorotate Dehydrogenase A, chain A, domain 2"/>
    <property type="match status" value="1"/>
</dbReference>
<dbReference type="Pfam" id="PF01180">
    <property type="entry name" value="DHO_dh"/>
    <property type="match status" value="1"/>
</dbReference>
<dbReference type="GO" id="GO:0046872">
    <property type="term" value="F:metal ion binding"/>
    <property type="evidence" value="ECO:0007669"/>
    <property type="project" value="UniProtKB-KW"/>
</dbReference>
<dbReference type="GO" id="GO:0004152">
    <property type="term" value="F:dihydroorotate dehydrogenase activity"/>
    <property type="evidence" value="ECO:0007669"/>
    <property type="project" value="UniProtKB-ARBA"/>
</dbReference>
<dbReference type="RefSeq" id="WP_078697494.1">
    <property type="nucleotide sequence ID" value="NZ_FUYH01000026.1"/>
</dbReference>
<evidence type="ECO:0000256" key="6">
    <source>
        <dbReference type="ARBA" id="ARBA00023004"/>
    </source>
</evidence>
<comment type="pathway">
    <text evidence="2">Pyrimidine metabolism; UMP biosynthesis via de novo pathway.</text>
</comment>
<comment type="catalytic activity">
    <reaction evidence="11">
        <text>5,6-dihydrouracil + NAD(+) = uracil + NADH + H(+)</text>
        <dbReference type="Rhea" id="RHEA:20189"/>
        <dbReference type="ChEBI" id="CHEBI:15378"/>
        <dbReference type="ChEBI" id="CHEBI:15901"/>
        <dbReference type="ChEBI" id="CHEBI:17568"/>
        <dbReference type="ChEBI" id="CHEBI:57540"/>
        <dbReference type="ChEBI" id="CHEBI:57945"/>
        <dbReference type="EC" id="1.3.1.1"/>
    </reaction>
</comment>
<dbReference type="UniPathway" id="UPA00070"/>
<evidence type="ECO:0000256" key="9">
    <source>
        <dbReference type="ARBA" id="ARBA00032722"/>
    </source>
</evidence>
<comment type="subunit">
    <text evidence="13">Heterotetramer of 2 PreA and 2 PreT subunits.</text>
</comment>
<sequence>MDLSTRIAGINLKNPIMPASGPLVSTYEKMMAISGMGVGCMVAKTISIKGADVPRPCIIGNSDSIMNCELWSEYPLGYWIENILPKLKDYIDIPLILSAGYTKEDMKVIIPELDKYADAFEISTHYVGKDVSVIGETVKTIKSLTDKPVFMKISPHIPDVVEFAKVVRENGAAGIVAINSLGPAMKIDLKNRKVLVGNEKGEVWVSGPAIKPVALAIISRIKTAMPDFTVIGVGGIQSAEDVLEFLLCGADAVQILSSAMLKGRELYKKIIDDLPAVLEKYNFKSVKDAINTPLLKPEIKFNPNNPVINKDKCILCGLCAKICPYFALTVDKEVIVNRDKCFGCGLCQSKCPSKAINGVF</sequence>
<evidence type="ECO:0000256" key="5">
    <source>
        <dbReference type="ARBA" id="ARBA00023002"/>
    </source>
</evidence>
<evidence type="ECO:0000256" key="11">
    <source>
        <dbReference type="ARBA" id="ARBA00048792"/>
    </source>
</evidence>
<dbReference type="InterPro" id="IPR023359">
    <property type="entry name" value="Dihydro_DH_chainA_dom2"/>
</dbReference>
<dbReference type="Gene3D" id="3.20.20.70">
    <property type="entry name" value="Aldolase class I"/>
    <property type="match status" value="1"/>
</dbReference>
<dbReference type="AlphaFoldDB" id="A0A1T4Y8Y3"/>
<dbReference type="GO" id="GO:0004159">
    <property type="term" value="F:dihydropyrimidine dehydrogenase (NAD+) activity"/>
    <property type="evidence" value="ECO:0007669"/>
    <property type="project" value="UniProtKB-EC"/>
</dbReference>
<evidence type="ECO:0000256" key="3">
    <source>
        <dbReference type="ARBA" id="ARBA00010804"/>
    </source>
</evidence>
<dbReference type="Gene3D" id="3.30.70.20">
    <property type="match status" value="2"/>
</dbReference>
<dbReference type="SUPFAM" id="SSF54862">
    <property type="entry name" value="4Fe-4S ferredoxins"/>
    <property type="match status" value="1"/>
</dbReference>
<evidence type="ECO:0000256" key="7">
    <source>
        <dbReference type="ARBA" id="ARBA00023014"/>
    </source>
</evidence>
<evidence type="ECO:0000256" key="12">
    <source>
        <dbReference type="ARBA" id="ARBA00049578"/>
    </source>
</evidence>
<comment type="function">
    <text evidence="12">Involved in pyrimidine base degradation. Catalyzes physiologically the reduction of uracil to 5,6-dihydrouracil (DHU) by using NADH as a specific cosubstrate. It also catalyzes the reverse reaction and the reduction of thymine to 5,6-dihydrothymine (DHT).</text>
</comment>
<evidence type="ECO:0000256" key="13">
    <source>
        <dbReference type="ARBA" id="ARBA00049714"/>
    </source>
</evidence>
<dbReference type="GO" id="GO:0005737">
    <property type="term" value="C:cytoplasm"/>
    <property type="evidence" value="ECO:0007669"/>
    <property type="project" value="InterPro"/>
</dbReference>
<feature type="domain" description="4Fe-4S ferredoxin-type" evidence="15">
    <location>
        <begin position="304"/>
        <end position="333"/>
    </location>
</feature>
<dbReference type="EMBL" id="FUYH01000026">
    <property type="protein sequence ID" value="SKA97741.1"/>
    <property type="molecule type" value="Genomic_DNA"/>
</dbReference>
<dbReference type="EC" id="1.3.1.1" evidence="14"/>
<dbReference type="Pfam" id="PF12838">
    <property type="entry name" value="Fer4_7"/>
    <property type="match status" value="1"/>
</dbReference>
<name>A0A1T4Y8Y3_9CLOT</name>
<dbReference type="PROSITE" id="PS51379">
    <property type="entry name" value="4FE4S_FER_2"/>
    <property type="match status" value="2"/>
</dbReference>
<evidence type="ECO:0000259" key="15">
    <source>
        <dbReference type="PROSITE" id="PS51379"/>
    </source>
</evidence>
<dbReference type="InterPro" id="IPR001295">
    <property type="entry name" value="Dihydroorotate_DH_CS"/>
</dbReference>
<dbReference type="GO" id="GO:0006207">
    <property type="term" value="P:'de novo' pyrimidine nucleobase biosynthetic process"/>
    <property type="evidence" value="ECO:0007669"/>
    <property type="project" value="InterPro"/>
</dbReference>
<dbReference type="GO" id="GO:0050661">
    <property type="term" value="F:NADP binding"/>
    <property type="evidence" value="ECO:0007669"/>
    <property type="project" value="TreeGrafter"/>
</dbReference>
<evidence type="ECO:0000256" key="1">
    <source>
        <dbReference type="ARBA" id="ARBA00001917"/>
    </source>
</evidence>
<evidence type="ECO:0000256" key="10">
    <source>
        <dbReference type="ARBA" id="ARBA00047685"/>
    </source>
</evidence>
<reference evidence="17" key="1">
    <citation type="submission" date="2017-02" db="EMBL/GenBank/DDBJ databases">
        <authorList>
            <person name="Varghese N."/>
            <person name="Submissions S."/>
        </authorList>
    </citation>
    <scope>NUCLEOTIDE SEQUENCE [LARGE SCALE GENOMIC DNA]</scope>
    <source>
        <strain evidence="17">USBA 833</strain>
    </source>
</reference>
<dbReference type="OrthoDB" id="9794954at2"/>
<dbReference type="STRING" id="1147123.SAMN05443428_12620"/>
<dbReference type="InterPro" id="IPR005720">
    <property type="entry name" value="Dihydroorotate_DH_cat"/>
</dbReference>
<feature type="domain" description="4Fe-4S ferredoxin-type" evidence="15">
    <location>
        <begin position="334"/>
        <end position="360"/>
    </location>
</feature>
<evidence type="ECO:0000256" key="4">
    <source>
        <dbReference type="ARBA" id="ARBA00022723"/>
    </source>
</evidence>
<dbReference type="GO" id="GO:0051536">
    <property type="term" value="F:iron-sulfur cluster binding"/>
    <property type="evidence" value="ECO:0007669"/>
    <property type="project" value="UniProtKB-KW"/>
</dbReference>